<sequence>MALWNKVLSGFDKEEETVNFGTRTVAENNGSLYEISTIATIQSDGKVETEPSVLASVQYSRVCVVIDKSITIFENETCKEILLSVSFGLLISCYYISDNGTYLFVVLSNGVLYCLNLLSKGQIIFTKVSKFNLNLIEVAILNDTNVTIKEVIEQIECTELFKGFSNNEVIYAAVGIVSKEISVAMLCSNMLFMWPNEQYNNFSTVNYNYTKVKFFKNHMAMLCLCIDNTLNIVCPRTLLGLKVYHKPVSDFVIIENTDSSSCLILILTVNDDQYNKYTLRVLSFPDFELKFQINVPITTYLVEIMDPRDEIILFLEGINNFQNDTKYIDTIRIKAVSESLPEYQFQRLIRREQFNRAEVFARNFNLSMEPIYCAKASLLISQLGPWAKKGYNLIQLNELLSLFDKIQNVQYVVECCSKALIPQHKQMRQIYLYARTRITEDTTNTKTDNHLNLLCLINNTLHKLETFHLIWGHQKDFDYYDDDTMKEWIRFSRVNFIEEYKTHLSLGEMEAATLIWTRHLPDIMVYISEETVRDILTTLPERISPSNLWPWLSHFIPTLLSIIPGATREIILWGCKKIKSFEQSHRSAWPQIGIDFAEKFIKLFRYKENRQLFDIHRECLSKDSNVKQLVLLIQAMSDIKKLKVNYRLAISLDAYIGDPVKVSYMLLDKIYVDIIPDFVNTFLKQYMLNNSLDNDYIFSSYIQKIITNSKNWWSGEEAPWEKRVVVVISLIQNVETRLQQTLEILRKASVPWSSSMVNIAEISSNLDHTLASQVRIEFNSVPIKLILKKYGYERIGINDKLIYRIIKENHESMISHIQQITKNDPLLRKKAFSSCINYYLALPKCVEHYVEMLGWVKLQLEEISQKLKAQSHFCNSVIINIDEIKAIYILKKEFQISVTMKEYQLKKKQILQTYIEKLHNEKNGNFVIMYRQIMKVADLLEIQRLDAVSLLLEQTKNIDVFKYFTRFEEGQVSLTPDECAYMYRICLTMLQYTEMDEDIATTIHNLCTTALCVCADGKLQPMLLLVACVRLYQECFNKNTAYSSNSLDSKQEEISKTNWQLYTIYNDLAIAADELLLPLFKDMIFVQQYYTAKPESDTENLIINETVENFNQEPLKNFLDKIRKLKVEHNDYCLLRIIKTLYFNFCIVSDTNSALITEIKTLYDQFLIILLKKVISTRAFDLPLGLSCMFTLSKLEAYKWISATSKAYQSNCTRHFRLSILGYEYFNLSKNQSLMQTYKDNKMLHYWAQKLSKYSISYKEILTSDAIAKREILQRVMNYSNDDMTSLFQDFCTNFSFDIQDCLLIYLQTIVMSWNPKLNTSNINGKKELRIDESEVKGLENKCTAIAAKISDKVALKNCVTTTLSQVNFYHYEVFIILMDLIEDTNIQHRNYFCFLQNYTRNSQPTQIERDEWMHLNPGYTCLPPIAEWRLPFLPKVELWTLITPELNLKSLEMWLDIAPILKLQPHIICTLAIKGEITRTWGTKQKTGKWSLCSKNSSLLNDIKKCIERMTGPKALYYGTAALYYVVNHTPPGADQVAAVEECYKYAQLSVQNSTKFEEGMLEKIKFKYLHFTSEHILRTHGLGNSNYLSLIGNPHKLVRELYKDESISQRYRCVIDHRPDINSAVNAICELFSINMIKLRMELLQEWLQPDTKYIKFNQSVMDTFSITNSESNSNSDDNLLRACYILEYGDLELSANFLINIGFGDGNEDYSPEARYRALHVLQTIVDTAKLEDLTKRDIQTIRNHMKSLKYIGKLESLGVDYSTNTFEACSKHELVQILWKTQRYSSQALVFIAQICIDFEIYEYTLWDNNLTQIAKLLMIDELKKILLQVRNRSVIINCNGYLLGWQAVISEPFRKMDHNPTSEQINNCLETLQLLYSCPVVHMLCFNDTIKYCFQCQQPHLAAALLPFLNGNDKNDVLEKIKNTSNVPKILEDLNNLSLNGILCVPYVSIQS</sequence>
<proteinExistence type="predicted"/>
<feature type="domain" description="KNTC1 N-terminal" evidence="2">
    <location>
        <begin position="18"/>
        <end position="127"/>
    </location>
</feature>
<dbReference type="GO" id="GO:1903394">
    <property type="term" value="P:protein localization to kinetochore involved in kinetochore assembly"/>
    <property type="evidence" value="ECO:0007669"/>
    <property type="project" value="TreeGrafter"/>
</dbReference>
<evidence type="ECO:0000313" key="7">
    <source>
        <dbReference type="Proteomes" id="UP000076502"/>
    </source>
</evidence>
<keyword evidence="7" id="KW-1185">Reference proteome</keyword>
<dbReference type="Pfam" id="PF24516">
    <property type="entry name" value="ARM_KNTC1_2nd"/>
    <property type="match status" value="1"/>
</dbReference>
<feature type="domain" description="KNTC1 third ARM-repeats" evidence="3">
    <location>
        <begin position="1166"/>
        <end position="1378"/>
    </location>
</feature>
<dbReference type="InterPro" id="IPR052802">
    <property type="entry name" value="KNTC1"/>
</dbReference>
<name>A0A154PF93_DUFNO</name>
<dbReference type="Pfam" id="PF10493">
    <property type="entry name" value="Rod_C"/>
    <property type="match status" value="1"/>
</dbReference>
<evidence type="ECO:0000259" key="3">
    <source>
        <dbReference type="Pfam" id="PF24515"/>
    </source>
</evidence>
<dbReference type="GO" id="GO:0005737">
    <property type="term" value="C:cytoplasm"/>
    <property type="evidence" value="ECO:0007669"/>
    <property type="project" value="TreeGrafter"/>
</dbReference>
<evidence type="ECO:0000259" key="5">
    <source>
        <dbReference type="Pfam" id="PF24520"/>
    </source>
</evidence>
<dbReference type="GO" id="GO:0007094">
    <property type="term" value="P:mitotic spindle assembly checkpoint signaling"/>
    <property type="evidence" value="ECO:0007669"/>
    <property type="project" value="TreeGrafter"/>
</dbReference>
<dbReference type="PANTHER" id="PTHR15688">
    <property type="entry name" value="KINETOCHORE-ASSOCIATED PROTEIN 1"/>
    <property type="match status" value="1"/>
</dbReference>
<dbReference type="OrthoDB" id="343783at2759"/>
<dbReference type="InterPro" id="IPR055404">
    <property type="entry name" value="ARM_KNTC1_2nd"/>
</dbReference>
<dbReference type="Pfam" id="PF24506">
    <property type="entry name" value="KNTC1_N"/>
    <property type="match status" value="1"/>
</dbReference>
<evidence type="ECO:0000259" key="1">
    <source>
        <dbReference type="Pfam" id="PF10493"/>
    </source>
</evidence>
<protein>
    <submittedName>
        <fullName evidence="6">Kinetochore-associated protein 1</fullName>
    </submittedName>
</protein>
<dbReference type="InterPro" id="IPR055405">
    <property type="entry name" value="ARM_KNTC1_3rd"/>
</dbReference>
<organism evidence="6 7">
    <name type="scientific">Dufourea novaeangliae</name>
    <name type="common">Sweat bee</name>
    <dbReference type="NCBI Taxonomy" id="178035"/>
    <lineage>
        <taxon>Eukaryota</taxon>
        <taxon>Metazoa</taxon>
        <taxon>Ecdysozoa</taxon>
        <taxon>Arthropoda</taxon>
        <taxon>Hexapoda</taxon>
        <taxon>Insecta</taxon>
        <taxon>Pterygota</taxon>
        <taxon>Neoptera</taxon>
        <taxon>Endopterygota</taxon>
        <taxon>Hymenoptera</taxon>
        <taxon>Apocrita</taxon>
        <taxon>Aculeata</taxon>
        <taxon>Apoidea</taxon>
        <taxon>Anthophila</taxon>
        <taxon>Halictidae</taxon>
        <taxon>Rophitinae</taxon>
        <taxon>Dufourea</taxon>
    </lineage>
</organism>
<dbReference type="EMBL" id="KQ434878">
    <property type="protein sequence ID" value="KZC09900.1"/>
    <property type="molecule type" value="Genomic_DNA"/>
</dbReference>
<feature type="domain" description="KNTC1 first ARM-repeats" evidence="5">
    <location>
        <begin position="347"/>
        <end position="594"/>
    </location>
</feature>
<dbReference type="GO" id="GO:1990423">
    <property type="term" value="C:RZZ complex"/>
    <property type="evidence" value="ECO:0007669"/>
    <property type="project" value="TreeGrafter"/>
</dbReference>
<accession>A0A154PF93</accession>
<feature type="domain" description="KNTC1 second ARM-repeats" evidence="4">
    <location>
        <begin position="699"/>
        <end position="807"/>
    </location>
</feature>
<dbReference type="STRING" id="178035.A0A154PF93"/>
<feature type="domain" description="RZZ complex subunit KNTC1/ROD C-terminal" evidence="1">
    <location>
        <begin position="1422"/>
        <end position="1943"/>
    </location>
</feature>
<dbReference type="InterPro" id="IPR055402">
    <property type="entry name" value="KNTC1_N"/>
</dbReference>
<evidence type="ECO:0000259" key="2">
    <source>
        <dbReference type="Pfam" id="PF24506"/>
    </source>
</evidence>
<dbReference type="Pfam" id="PF24515">
    <property type="entry name" value="ARM_KNTC1_3rd"/>
    <property type="match status" value="1"/>
</dbReference>
<dbReference type="PANTHER" id="PTHR15688:SF1">
    <property type="entry name" value="KINETOCHORE-ASSOCIATED PROTEIN 1"/>
    <property type="match status" value="1"/>
</dbReference>
<dbReference type="GO" id="GO:0005828">
    <property type="term" value="C:kinetochore microtubule"/>
    <property type="evidence" value="ECO:0007669"/>
    <property type="project" value="TreeGrafter"/>
</dbReference>
<dbReference type="InterPro" id="IPR019527">
    <property type="entry name" value="RZZ-complex_KNTC1/ROD_C"/>
</dbReference>
<dbReference type="GO" id="GO:0000070">
    <property type="term" value="P:mitotic sister chromatid segregation"/>
    <property type="evidence" value="ECO:0007669"/>
    <property type="project" value="TreeGrafter"/>
</dbReference>
<reference evidence="6 7" key="1">
    <citation type="submission" date="2015-07" db="EMBL/GenBank/DDBJ databases">
        <title>The genome of Dufourea novaeangliae.</title>
        <authorList>
            <person name="Pan H."/>
            <person name="Kapheim K."/>
        </authorList>
    </citation>
    <scope>NUCLEOTIDE SEQUENCE [LARGE SCALE GENOMIC DNA]</scope>
    <source>
        <strain evidence="6">0120121106</strain>
        <tissue evidence="6">Whole body</tissue>
    </source>
</reference>
<dbReference type="InterPro" id="IPR055403">
    <property type="entry name" value="ARM_KNTC1_1st"/>
</dbReference>
<dbReference type="Proteomes" id="UP000076502">
    <property type="component" value="Unassembled WGS sequence"/>
</dbReference>
<evidence type="ECO:0000259" key="4">
    <source>
        <dbReference type="Pfam" id="PF24516"/>
    </source>
</evidence>
<gene>
    <name evidence="6" type="ORF">WN55_00546</name>
</gene>
<evidence type="ECO:0000313" key="6">
    <source>
        <dbReference type="EMBL" id="KZC09900.1"/>
    </source>
</evidence>
<dbReference type="GO" id="GO:0031267">
    <property type="term" value="F:small GTPase binding"/>
    <property type="evidence" value="ECO:0007669"/>
    <property type="project" value="TreeGrafter"/>
</dbReference>
<dbReference type="Pfam" id="PF24520">
    <property type="entry name" value="ARM_KNTC1_1st"/>
    <property type="match status" value="1"/>
</dbReference>